<feature type="region of interest" description="Disordered" evidence="1">
    <location>
        <begin position="55"/>
        <end position="78"/>
    </location>
</feature>
<organism evidence="2 3">
    <name type="scientific">Pisolithus microcarpus 441</name>
    <dbReference type="NCBI Taxonomy" id="765257"/>
    <lineage>
        <taxon>Eukaryota</taxon>
        <taxon>Fungi</taxon>
        <taxon>Dikarya</taxon>
        <taxon>Basidiomycota</taxon>
        <taxon>Agaricomycotina</taxon>
        <taxon>Agaricomycetes</taxon>
        <taxon>Agaricomycetidae</taxon>
        <taxon>Boletales</taxon>
        <taxon>Sclerodermatineae</taxon>
        <taxon>Pisolithaceae</taxon>
        <taxon>Pisolithus</taxon>
    </lineage>
</organism>
<reference evidence="2 3" key="1">
    <citation type="submission" date="2014-04" db="EMBL/GenBank/DDBJ databases">
        <authorList>
            <consortium name="DOE Joint Genome Institute"/>
            <person name="Kuo A."/>
            <person name="Kohler A."/>
            <person name="Costa M.D."/>
            <person name="Nagy L.G."/>
            <person name="Floudas D."/>
            <person name="Copeland A."/>
            <person name="Barry K.W."/>
            <person name="Cichocki N."/>
            <person name="Veneault-Fourrey C."/>
            <person name="LaButti K."/>
            <person name="Lindquist E.A."/>
            <person name="Lipzen A."/>
            <person name="Lundell T."/>
            <person name="Morin E."/>
            <person name="Murat C."/>
            <person name="Sun H."/>
            <person name="Tunlid A."/>
            <person name="Henrissat B."/>
            <person name="Grigoriev I.V."/>
            <person name="Hibbett D.S."/>
            <person name="Martin F."/>
            <person name="Nordberg H.P."/>
            <person name="Cantor M.N."/>
            <person name="Hua S.X."/>
        </authorList>
    </citation>
    <scope>NUCLEOTIDE SEQUENCE [LARGE SCALE GENOMIC DNA]</scope>
    <source>
        <strain evidence="2 3">441</strain>
    </source>
</reference>
<reference evidence="3" key="2">
    <citation type="submission" date="2015-01" db="EMBL/GenBank/DDBJ databases">
        <title>Evolutionary Origins and Diversification of the Mycorrhizal Mutualists.</title>
        <authorList>
            <consortium name="DOE Joint Genome Institute"/>
            <consortium name="Mycorrhizal Genomics Consortium"/>
            <person name="Kohler A."/>
            <person name="Kuo A."/>
            <person name="Nagy L.G."/>
            <person name="Floudas D."/>
            <person name="Copeland A."/>
            <person name="Barry K.W."/>
            <person name="Cichocki N."/>
            <person name="Veneault-Fourrey C."/>
            <person name="LaButti K."/>
            <person name="Lindquist E.A."/>
            <person name="Lipzen A."/>
            <person name="Lundell T."/>
            <person name="Morin E."/>
            <person name="Murat C."/>
            <person name="Riley R."/>
            <person name="Ohm R."/>
            <person name="Sun H."/>
            <person name="Tunlid A."/>
            <person name="Henrissat B."/>
            <person name="Grigoriev I.V."/>
            <person name="Hibbett D.S."/>
            <person name="Martin F."/>
        </authorList>
    </citation>
    <scope>NUCLEOTIDE SEQUENCE [LARGE SCALE GENOMIC DNA]</scope>
    <source>
        <strain evidence="3">441</strain>
    </source>
</reference>
<dbReference type="HOGENOM" id="CLU_2622953_0_0_1"/>
<sequence length="78" mass="8832">MSLPSPHQPSQASPHIDHGLTVSFSGFCATGHYFPQLLGPRRYAKSYIHSETCQHRKCQHSQKSDQGQEATRLPQRRC</sequence>
<dbReference type="AlphaFoldDB" id="A0A0C9ZI70"/>
<dbReference type="Proteomes" id="UP000054018">
    <property type="component" value="Unassembled WGS sequence"/>
</dbReference>
<keyword evidence="3" id="KW-1185">Reference proteome</keyword>
<proteinExistence type="predicted"/>
<evidence type="ECO:0000313" key="3">
    <source>
        <dbReference type="Proteomes" id="UP000054018"/>
    </source>
</evidence>
<protein>
    <submittedName>
        <fullName evidence="2">Uncharacterized protein</fullName>
    </submittedName>
</protein>
<evidence type="ECO:0000313" key="2">
    <source>
        <dbReference type="EMBL" id="KIK22202.1"/>
    </source>
</evidence>
<gene>
    <name evidence="2" type="ORF">PISMIDRAFT_680517</name>
</gene>
<dbReference type="EMBL" id="KN833742">
    <property type="protein sequence ID" value="KIK22202.1"/>
    <property type="molecule type" value="Genomic_DNA"/>
</dbReference>
<name>A0A0C9ZI70_9AGAM</name>
<evidence type="ECO:0000256" key="1">
    <source>
        <dbReference type="SAM" id="MobiDB-lite"/>
    </source>
</evidence>
<accession>A0A0C9ZI70</accession>